<accession>A0ABZ1CT72</accession>
<sequence>MLPVTEDNQPDHTRASAHGIRLRTQDKSISAIPVEDQGSLHAEMHSLSRALTDEQNNARRAGNQVLGISALAAIASANVLYYHFLGSNSGNHGNHSTDVCSTQFQSTIDTLAEPTVGAHTIQPTNEQSGMGEYLYTMQPHPTCDKDEEPSRNDIEKLDIWGTGEV</sequence>
<feature type="region of interest" description="Disordered" evidence="1">
    <location>
        <begin position="1"/>
        <end position="22"/>
    </location>
</feature>
<evidence type="ECO:0000313" key="3">
    <source>
        <dbReference type="Proteomes" id="UP001329825"/>
    </source>
</evidence>
<dbReference type="GeneID" id="87953447"/>
<name>A0ABZ1CT72_9TREE</name>
<dbReference type="EMBL" id="CP141881">
    <property type="protein sequence ID" value="WRT64384.1"/>
    <property type="molecule type" value="Genomic_DNA"/>
</dbReference>
<evidence type="ECO:0000256" key="1">
    <source>
        <dbReference type="SAM" id="MobiDB-lite"/>
    </source>
</evidence>
<dbReference type="RefSeq" id="XP_062789124.1">
    <property type="nucleotide sequence ID" value="XM_062933073.1"/>
</dbReference>
<keyword evidence="3" id="KW-1185">Reference proteome</keyword>
<proteinExistence type="predicted"/>
<organism evidence="2 3">
    <name type="scientific">Kwoniella shivajii</name>
    <dbReference type="NCBI Taxonomy" id="564305"/>
    <lineage>
        <taxon>Eukaryota</taxon>
        <taxon>Fungi</taxon>
        <taxon>Dikarya</taxon>
        <taxon>Basidiomycota</taxon>
        <taxon>Agaricomycotina</taxon>
        <taxon>Tremellomycetes</taxon>
        <taxon>Tremellales</taxon>
        <taxon>Cryptococcaceae</taxon>
        <taxon>Kwoniella</taxon>
    </lineage>
</organism>
<reference evidence="2 3" key="1">
    <citation type="submission" date="2024-01" db="EMBL/GenBank/DDBJ databases">
        <title>Comparative genomics of Cryptococcus and Kwoniella reveals pathogenesis evolution and contrasting modes of karyotype evolution via chromosome fusion or intercentromeric recombination.</title>
        <authorList>
            <person name="Coelho M.A."/>
            <person name="David-Palma M."/>
            <person name="Shea T."/>
            <person name="Bowers K."/>
            <person name="McGinley-Smith S."/>
            <person name="Mohammad A.W."/>
            <person name="Gnirke A."/>
            <person name="Yurkov A.M."/>
            <person name="Nowrousian M."/>
            <person name="Sun S."/>
            <person name="Cuomo C.A."/>
            <person name="Heitman J."/>
        </authorList>
    </citation>
    <scope>NUCLEOTIDE SEQUENCE [LARGE SCALE GENOMIC DNA]</scope>
    <source>
        <strain evidence="2">CBS 11374</strain>
    </source>
</reference>
<gene>
    <name evidence="2" type="ORF">IL334_001316</name>
</gene>
<protein>
    <submittedName>
        <fullName evidence="2">Uncharacterized protein</fullName>
    </submittedName>
</protein>
<dbReference type="Proteomes" id="UP001329825">
    <property type="component" value="Chromosome 1"/>
</dbReference>
<evidence type="ECO:0000313" key="2">
    <source>
        <dbReference type="EMBL" id="WRT64384.1"/>
    </source>
</evidence>